<gene>
    <name evidence="2" type="ORF">HMPREF1576_01395</name>
</gene>
<sequence>DSVDSADSAISEDAANAAFAGDFSVDEPVDKPAEESQATVESQEATDESQGKDESQEKTYESEN</sequence>
<feature type="region of interest" description="Disordered" evidence="1">
    <location>
        <begin position="1"/>
        <end position="64"/>
    </location>
</feature>
<feature type="compositionally biased region" description="Basic and acidic residues" evidence="1">
    <location>
        <begin position="49"/>
        <end position="64"/>
    </location>
</feature>
<dbReference type="HOGENOM" id="CLU_203518_0_0_11"/>
<reference evidence="2 3" key="1">
    <citation type="submission" date="2013-06" db="EMBL/GenBank/DDBJ databases">
        <authorList>
            <person name="Weinstock G."/>
            <person name="Sodergren E."/>
            <person name="Lobos E.A."/>
            <person name="Fulton L."/>
            <person name="Fulton R."/>
            <person name="Courtney L."/>
            <person name="Fronick C."/>
            <person name="O'Laughlin M."/>
            <person name="Godfrey J."/>
            <person name="Wilson R.M."/>
            <person name="Miner T."/>
            <person name="Farmer C."/>
            <person name="Delehaunty K."/>
            <person name="Cordes M."/>
            <person name="Minx P."/>
            <person name="Tomlinson C."/>
            <person name="Chen J."/>
            <person name="Wollam A."/>
            <person name="Pepin K.H."/>
            <person name="Bhonagiri V."/>
            <person name="Zhang X."/>
            <person name="Warren W."/>
            <person name="Mitreva M."/>
            <person name="Mardis E.R."/>
            <person name="Wilson R.K."/>
        </authorList>
    </citation>
    <scope>NUCLEOTIDE SEQUENCE [LARGE SCALE GENOMIC DNA]</scope>
    <source>
        <strain evidence="2 3">JCP7719</strain>
    </source>
</reference>
<evidence type="ECO:0000256" key="1">
    <source>
        <dbReference type="SAM" id="MobiDB-lite"/>
    </source>
</evidence>
<protein>
    <submittedName>
        <fullName evidence="2">Uncharacterized protein</fullName>
    </submittedName>
</protein>
<proteinExistence type="predicted"/>
<organism evidence="2 3">
    <name type="scientific">Gardnerella pickettii JCP7719</name>
    <dbReference type="NCBI Taxonomy" id="1261061"/>
    <lineage>
        <taxon>Bacteria</taxon>
        <taxon>Bacillati</taxon>
        <taxon>Actinomycetota</taxon>
        <taxon>Actinomycetes</taxon>
        <taxon>Bifidobacteriales</taxon>
        <taxon>Bifidobacteriaceae</taxon>
        <taxon>Gardnerella</taxon>
        <taxon>Gardnerella pickettii</taxon>
    </lineage>
</organism>
<dbReference type="EMBL" id="ATJO01000155">
    <property type="protein sequence ID" value="EPI49694.1"/>
    <property type="molecule type" value="Genomic_DNA"/>
</dbReference>
<feature type="compositionally biased region" description="Low complexity" evidence="1">
    <location>
        <begin position="1"/>
        <end position="20"/>
    </location>
</feature>
<feature type="non-terminal residue" evidence="2">
    <location>
        <position position="1"/>
    </location>
</feature>
<evidence type="ECO:0000313" key="3">
    <source>
        <dbReference type="Proteomes" id="UP000014601"/>
    </source>
</evidence>
<evidence type="ECO:0000313" key="2">
    <source>
        <dbReference type="EMBL" id="EPI49694.1"/>
    </source>
</evidence>
<dbReference type="AlphaFoldDB" id="S4GKB0"/>
<dbReference type="Proteomes" id="UP000014601">
    <property type="component" value="Unassembled WGS sequence"/>
</dbReference>
<dbReference type="RefSeq" id="WP_020759124.1">
    <property type="nucleotide sequence ID" value="NZ_KE348031.1"/>
</dbReference>
<dbReference type="PATRIC" id="fig|1261061.4.peg.1204"/>
<name>S4GKB0_9BIFI</name>
<comment type="caution">
    <text evidence="2">The sequence shown here is derived from an EMBL/GenBank/DDBJ whole genome shotgun (WGS) entry which is preliminary data.</text>
</comment>
<accession>S4GKB0</accession>